<dbReference type="GO" id="GO:0005886">
    <property type="term" value="C:plasma membrane"/>
    <property type="evidence" value="ECO:0007669"/>
    <property type="project" value="UniProtKB-SubCell"/>
</dbReference>
<keyword evidence="8" id="KW-0378">Hydrolase</keyword>
<dbReference type="GO" id="GO:0008237">
    <property type="term" value="F:metallopeptidase activity"/>
    <property type="evidence" value="ECO:0007669"/>
    <property type="project" value="UniProtKB-KW"/>
</dbReference>
<dbReference type="FunFam" id="1.10.390.10:FF:000003">
    <property type="entry name" value="Leukotriene A(4) hydrolase"/>
    <property type="match status" value="1"/>
</dbReference>
<dbReference type="PRINTS" id="PR00756">
    <property type="entry name" value="ALADIPTASE"/>
</dbReference>
<evidence type="ECO:0000256" key="4">
    <source>
        <dbReference type="ARBA" id="ARBA00022490"/>
    </source>
</evidence>
<dbReference type="GO" id="GO:0004177">
    <property type="term" value="F:aminopeptidase activity"/>
    <property type="evidence" value="ECO:0007669"/>
    <property type="project" value="TreeGrafter"/>
</dbReference>
<dbReference type="InterPro" id="IPR038502">
    <property type="entry name" value="M1_LTA-4_hydro/amino_C_sf"/>
</dbReference>
<comment type="cofactor">
    <cofactor evidence="13">
        <name>Zn(2+)</name>
        <dbReference type="ChEBI" id="CHEBI:29105"/>
    </cofactor>
    <text evidence="13">Binds 1 zinc ion per subunit.</text>
</comment>
<evidence type="ECO:0000256" key="1">
    <source>
        <dbReference type="ARBA" id="ARBA00004496"/>
    </source>
</evidence>
<evidence type="ECO:0000256" key="2">
    <source>
        <dbReference type="ARBA" id="ARBA00004609"/>
    </source>
</evidence>
<name>A0AAN9VHF1_9ORTH</name>
<dbReference type="SMART" id="SM01263">
    <property type="entry name" value="Leuk-A4-hydro_C"/>
    <property type="match status" value="1"/>
</dbReference>
<comment type="similarity">
    <text evidence="3">Belongs to the peptidase M1 family.</text>
</comment>
<dbReference type="Gene3D" id="2.60.40.1730">
    <property type="entry name" value="tricorn interacting facor f3 domain"/>
    <property type="match status" value="1"/>
</dbReference>
<evidence type="ECO:0000256" key="11">
    <source>
        <dbReference type="ARBA" id="ARBA00023288"/>
    </source>
</evidence>
<dbReference type="InterPro" id="IPR027268">
    <property type="entry name" value="Peptidase_M4/M1_CTD_sf"/>
</dbReference>
<evidence type="ECO:0000256" key="5">
    <source>
        <dbReference type="ARBA" id="ARBA00022622"/>
    </source>
</evidence>
<keyword evidence="7 13" id="KW-0479">Metal-binding</keyword>
<keyword evidence="5" id="KW-0336">GPI-anchor</keyword>
<keyword evidence="5" id="KW-0325">Glycoprotein</keyword>
<evidence type="ECO:0000256" key="7">
    <source>
        <dbReference type="ARBA" id="ARBA00022723"/>
    </source>
</evidence>
<dbReference type="FunFam" id="3.30.2010.30:FF:000001">
    <property type="entry name" value="Leukotriene A(4) hydrolase"/>
    <property type="match status" value="1"/>
</dbReference>
<dbReference type="GO" id="GO:0004301">
    <property type="term" value="F:epoxide hydrolase activity"/>
    <property type="evidence" value="ECO:0007669"/>
    <property type="project" value="TreeGrafter"/>
</dbReference>
<dbReference type="Gene3D" id="3.30.2010.30">
    <property type="match status" value="1"/>
</dbReference>
<feature type="binding site" evidence="13">
    <location>
        <position position="353"/>
    </location>
    <ligand>
        <name>Zn(2+)</name>
        <dbReference type="ChEBI" id="CHEBI:29105"/>
        <note>catalytic</note>
    </ligand>
</feature>
<dbReference type="Gene3D" id="1.10.390.10">
    <property type="entry name" value="Neutral Protease Domain 2"/>
    <property type="match status" value="1"/>
</dbReference>
<keyword evidence="4" id="KW-0963">Cytoplasm</keyword>
<dbReference type="CDD" id="cd09599">
    <property type="entry name" value="M1_LTA4H"/>
    <property type="match status" value="1"/>
</dbReference>
<keyword evidence="6" id="KW-0645">Protease</keyword>
<dbReference type="GO" id="GO:0098552">
    <property type="term" value="C:side of membrane"/>
    <property type="evidence" value="ECO:0007669"/>
    <property type="project" value="UniProtKB-KW"/>
</dbReference>
<dbReference type="SUPFAM" id="SSF63737">
    <property type="entry name" value="Leukotriene A4 hydrolase N-terminal domain"/>
    <property type="match status" value="1"/>
</dbReference>
<dbReference type="GO" id="GO:0008270">
    <property type="term" value="F:zinc ion binding"/>
    <property type="evidence" value="ECO:0007669"/>
    <property type="project" value="InterPro"/>
</dbReference>
<feature type="domain" description="Peptidase M1 leukotriene A4 hydrolase/aminopeptidase C-terminal" evidence="14">
    <location>
        <begin position="520"/>
        <end position="663"/>
    </location>
</feature>
<dbReference type="GO" id="GO:0005829">
    <property type="term" value="C:cytosol"/>
    <property type="evidence" value="ECO:0007669"/>
    <property type="project" value="TreeGrafter"/>
</dbReference>
<evidence type="ECO:0000313" key="16">
    <source>
        <dbReference type="Proteomes" id="UP001378592"/>
    </source>
</evidence>
<accession>A0AAN9VHF1</accession>
<dbReference type="GO" id="GO:0043171">
    <property type="term" value="P:peptide catabolic process"/>
    <property type="evidence" value="ECO:0007669"/>
    <property type="project" value="TreeGrafter"/>
</dbReference>
<dbReference type="InterPro" id="IPR042097">
    <property type="entry name" value="Aminopeptidase_N-like_N_sf"/>
</dbReference>
<dbReference type="InterPro" id="IPR015211">
    <property type="entry name" value="Peptidase_M1_C"/>
</dbReference>
<keyword evidence="10" id="KW-0482">Metalloprotease</keyword>
<gene>
    <name evidence="15" type="ORF">R5R35_002186</name>
</gene>
<dbReference type="InterPro" id="IPR045357">
    <property type="entry name" value="Aminopeptidase_N-like_N"/>
</dbReference>
<feature type="binding site" evidence="13">
    <location>
        <position position="376"/>
    </location>
    <ligand>
        <name>Zn(2+)</name>
        <dbReference type="ChEBI" id="CHEBI:29105"/>
        <note>catalytic</note>
    </ligand>
</feature>
<evidence type="ECO:0000256" key="9">
    <source>
        <dbReference type="ARBA" id="ARBA00022833"/>
    </source>
</evidence>
<sequence length="669" mass="77500">MTGSNSNETLWSQISVDRIMSPAHSRVSVSTSEDRPSHMSLSRESINENVLLNDPSVERCTGDPSSFSTPDQITVVHMDINWNINFRKTRFEGDVILHLVRRLPKVQILCLDTWNLDIKTVSGGKGKDAKPLQYRLHPHMGFLGSKLEILLPERRNDPDVVSIEYNTSSHAKALEWVLAEHTEGKRYPFMFSQCECIRCRSIIPCQDTPYVKTTYSAKISAPMDLTVLMSGTKKGKVFLQPKGRKLHKFVQNIPIPSYLIAIAVGEFEFSKLGPRTRVWCEPPLLERAAMEFQATETMLEAAEAICGPYEWEKYHILVMPHAFTFLAMENPGITFISQNVLVGDQSLIHVLAHEIAHSWMGNLVTNKNFEHFWLNEGLCTFVERKIIGMVLGWEFRLFFASRGMKRLREVIKAKGFTHPHTKLVVDLKFTSPDTLISAVPYEKGHTFMYYLESLIGNHMEFDNFLKTYVETFKIQSIDSDMFKNFFCEYFSAVDAVKFIDWDAWLNTPGLPPAIPNYRTRLEEECLVLRNKWMFWDEDVPHTFSKADVANLCPFQVQEFLDLMLVVNLPLEKLVLMEKIYNFMDSGNMDTRYKWLLLCIRRRYRDIIPYALGFVQQVGRLSYVISIYRALYEWNESREWAIRVFANTYKTMGRRSARLIAKDLNVELNF</sequence>
<reference evidence="15 16" key="1">
    <citation type="submission" date="2024-03" db="EMBL/GenBank/DDBJ databases">
        <title>The genome assembly and annotation of the cricket Gryllus longicercus Weissman &amp; Gray.</title>
        <authorList>
            <person name="Szrajer S."/>
            <person name="Gray D."/>
            <person name="Ylla G."/>
        </authorList>
    </citation>
    <scope>NUCLEOTIDE SEQUENCE [LARGE SCALE GENOMIC DNA]</scope>
    <source>
        <strain evidence="15">DAG 2021-001</strain>
        <tissue evidence="15">Whole body minus gut</tissue>
    </source>
</reference>
<dbReference type="InterPro" id="IPR001930">
    <property type="entry name" value="Peptidase_M1"/>
</dbReference>
<evidence type="ECO:0000259" key="14">
    <source>
        <dbReference type="SMART" id="SM01263"/>
    </source>
</evidence>
<dbReference type="InterPro" id="IPR034015">
    <property type="entry name" value="M1_LTA4H"/>
</dbReference>
<evidence type="ECO:0000313" key="15">
    <source>
        <dbReference type="EMBL" id="KAK7862657.1"/>
    </source>
</evidence>
<dbReference type="GO" id="GO:0006508">
    <property type="term" value="P:proteolysis"/>
    <property type="evidence" value="ECO:0007669"/>
    <property type="project" value="UniProtKB-KW"/>
</dbReference>
<dbReference type="Pfam" id="PF17900">
    <property type="entry name" value="Peptidase_M1_N"/>
    <property type="match status" value="1"/>
</dbReference>
<protein>
    <recommendedName>
        <fullName evidence="14">Peptidase M1 leukotriene A4 hydrolase/aminopeptidase C-terminal domain-containing protein</fullName>
    </recommendedName>
</protein>
<dbReference type="SUPFAM" id="SSF55486">
    <property type="entry name" value="Metalloproteases ('zincins'), catalytic domain"/>
    <property type="match status" value="1"/>
</dbReference>
<dbReference type="PANTHER" id="PTHR45726">
    <property type="entry name" value="LEUKOTRIENE A-4 HYDROLASE"/>
    <property type="match status" value="1"/>
</dbReference>
<keyword evidence="11" id="KW-0449">Lipoprotein</keyword>
<organism evidence="15 16">
    <name type="scientific">Gryllus longicercus</name>
    <dbReference type="NCBI Taxonomy" id="2509291"/>
    <lineage>
        <taxon>Eukaryota</taxon>
        <taxon>Metazoa</taxon>
        <taxon>Ecdysozoa</taxon>
        <taxon>Arthropoda</taxon>
        <taxon>Hexapoda</taxon>
        <taxon>Insecta</taxon>
        <taxon>Pterygota</taxon>
        <taxon>Neoptera</taxon>
        <taxon>Polyneoptera</taxon>
        <taxon>Orthoptera</taxon>
        <taxon>Ensifera</taxon>
        <taxon>Gryllidea</taxon>
        <taxon>Grylloidea</taxon>
        <taxon>Gryllidae</taxon>
        <taxon>Gryllinae</taxon>
        <taxon>Gryllus</taxon>
    </lineage>
</organism>
<dbReference type="EMBL" id="JAZDUA010000265">
    <property type="protein sequence ID" value="KAK7862657.1"/>
    <property type="molecule type" value="Genomic_DNA"/>
</dbReference>
<proteinExistence type="inferred from homology"/>
<dbReference type="Proteomes" id="UP001378592">
    <property type="component" value="Unassembled WGS sequence"/>
</dbReference>
<dbReference type="SUPFAM" id="SSF48371">
    <property type="entry name" value="ARM repeat"/>
    <property type="match status" value="1"/>
</dbReference>
<dbReference type="InterPro" id="IPR049980">
    <property type="entry name" value="LTA4H_cat"/>
</dbReference>
<dbReference type="InterPro" id="IPR016024">
    <property type="entry name" value="ARM-type_fold"/>
</dbReference>
<dbReference type="Gene3D" id="1.25.40.320">
    <property type="entry name" value="Peptidase M1, leukotriene A4 hydrolase/aminopeptidase C-terminal domain"/>
    <property type="match status" value="1"/>
</dbReference>
<dbReference type="InterPro" id="IPR014782">
    <property type="entry name" value="Peptidase_M1_dom"/>
</dbReference>
<feature type="active site" description="Proton donor" evidence="12">
    <location>
        <position position="441"/>
    </location>
</feature>
<evidence type="ECO:0000256" key="8">
    <source>
        <dbReference type="ARBA" id="ARBA00022801"/>
    </source>
</evidence>
<evidence type="ECO:0000256" key="13">
    <source>
        <dbReference type="PIRSR" id="PIRSR634015-3"/>
    </source>
</evidence>
<comment type="caution">
    <text evidence="15">The sequence shown here is derived from an EMBL/GenBank/DDBJ whole genome shotgun (WGS) entry which is preliminary data.</text>
</comment>
<dbReference type="PANTHER" id="PTHR45726:SF3">
    <property type="entry name" value="LEUKOTRIENE A-4 HYDROLASE"/>
    <property type="match status" value="1"/>
</dbReference>
<feature type="binding site" evidence="13">
    <location>
        <position position="357"/>
    </location>
    <ligand>
        <name>Zn(2+)</name>
        <dbReference type="ChEBI" id="CHEBI:29105"/>
        <note>catalytic</note>
    </ligand>
</feature>
<keyword evidence="16" id="KW-1185">Reference proteome</keyword>
<evidence type="ECO:0000256" key="12">
    <source>
        <dbReference type="PIRSR" id="PIRSR634015-1"/>
    </source>
</evidence>
<evidence type="ECO:0000256" key="6">
    <source>
        <dbReference type="ARBA" id="ARBA00022670"/>
    </source>
</evidence>
<feature type="active site" description="Proton acceptor" evidence="12">
    <location>
        <position position="354"/>
    </location>
</feature>
<dbReference type="AlphaFoldDB" id="A0AAN9VHF1"/>
<comment type="subcellular location">
    <subcellularLocation>
        <location evidence="2">Cell membrane</location>
        <topology evidence="2">Lipid-anchor</topology>
        <topology evidence="2">GPI-anchor</topology>
    </subcellularLocation>
    <subcellularLocation>
        <location evidence="1">Cytoplasm</location>
    </subcellularLocation>
</comment>
<evidence type="ECO:0000256" key="10">
    <source>
        <dbReference type="ARBA" id="ARBA00023049"/>
    </source>
</evidence>
<keyword evidence="9 13" id="KW-0862">Zinc</keyword>
<keyword evidence="5" id="KW-0472">Membrane</keyword>
<dbReference type="Pfam" id="PF09127">
    <property type="entry name" value="Leuk-A4-hydro_C"/>
    <property type="match status" value="1"/>
</dbReference>
<evidence type="ECO:0000256" key="3">
    <source>
        <dbReference type="ARBA" id="ARBA00010136"/>
    </source>
</evidence>
<dbReference type="Pfam" id="PF01433">
    <property type="entry name" value="Peptidase_M1"/>
    <property type="match status" value="1"/>
</dbReference>